<dbReference type="STRING" id="1797582.A2442_00870"/>
<sequence>MNKSFPKKIFLTILFLNVVALAAYTFLFLEIKKKNEFALSSLGDIKSQTTKEKKFEAVLDNLANTEGERNKLDTFFIQNNSFGVVQFIEKIEYLAKYSNLSLDVKSILLSNQNLDEKNNASLIENMKLNLDVNGSYSDIVYFLKFLELLPYKLYIDRVSIEKKEIEVMEEGLAPLDSWDGKFDLTILKLKS</sequence>
<dbReference type="Gene3D" id="3.30.70.60">
    <property type="match status" value="1"/>
</dbReference>
<proteinExistence type="predicted"/>
<comment type="caution">
    <text evidence="1">The sequence shown here is derived from an EMBL/GenBank/DDBJ whole genome shotgun (WGS) entry which is preliminary data.</text>
</comment>
<organism evidence="1 2">
    <name type="scientific">Candidatus Campbellbacteria bacterium RIFOXYC2_FULL_35_25</name>
    <dbReference type="NCBI Taxonomy" id="1797582"/>
    <lineage>
        <taxon>Bacteria</taxon>
        <taxon>Candidatus Campbelliibacteriota</taxon>
    </lineage>
</organism>
<accession>A0A1F5EJB3</accession>
<gene>
    <name evidence="1" type="ORF">A2442_00870</name>
</gene>
<reference evidence="1 2" key="1">
    <citation type="journal article" date="2016" name="Nat. Commun.">
        <title>Thousands of microbial genomes shed light on interconnected biogeochemical processes in an aquifer system.</title>
        <authorList>
            <person name="Anantharaman K."/>
            <person name="Brown C.T."/>
            <person name="Hug L.A."/>
            <person name="Sharon I."/>
            <person name="Castelle C.J."/>
            <person name="Probst A.J."/>
            <person name="Thomas B.C."/>
            <person name="Singh A."/>
            <person name="Wilkins M.J."/>
            <person name="Karaoz U."/>
            <person name="Brodie E.L."/>
            <person name="Williams K.H."/>
            <person name="Hubbard S.S."/>
            <person name="Banfield J.F."/>
        </authorList>
    </citation>
    <scope>NUCLEOTIDE SEQUENCE [LARGE SCALE GENOMIC DNA]</scope>
</reference>
<evidence type="ECO:0000313" key="1">
    <source>
        <dbReference type="EMBL" id="OGD67304.1"/>
    </source>
</evidence>
<dbReference type="Proteomes" id="UP000179003">
    <property type="component" value="Unassembled WGS sequence"/>
</dbReference>
<dbReference type="InterPro" id="IPR014717">
    <property type="entry name" value="Transl_elong_EF1B/ribsomal_bS6"/>
</dbReference>
<dbReference type="EMBL" id="MFAE01000006">
    <property type="protein sequence ID" value="OGD67304.1"/>
    <property type="molecule type" value="Genomic_DNA"/>
</dbReference>
<name>A0A1F5EJB3_9BACT</name>
<dbReference type="AlphaFoldDB" id="A0A1F5EJB3"/>
<protein>
    <submittedName>
        <fullName evidence="1">Uncharacterized protein</fullName>
    </submittedName>
</protein>
<evidence type="ECO:0000313" key="2">
    <source>
        <dbReference type="Proteomes" id="UP000179003"/>
    </source>
</evidence>